<sequence>MSPPPDVAGPSTAAGPSNAGPAPYATIEAEWRAAAFAYAPEYRDCLLGAVCVGIVDPRGAPPTLRSSLTALPVHSHTAIVGLLDDLDADDDAPTPPPAKPILRAAPRRVTFSEPAVPRRAPPPVPLDLQSSFRSPEKRQHPASAFDPASSARPASMVDSAAATSTSPPTTTTATRPGLSHRPLSWADAATVAKWPWGARRGSGASTPTSPVGPVTPTAGVFVSEGEEEEGKGKDGGKTGGKGDGGGKEAA</sequence>
<dbReference type="AlphaFoldDB" id="A0AAF1BKH2"/>
<reference evidence="2" key="1">
    <citation type="submission" date="2023-10" db="EMBL/GenBank/DDBJ databases">
        <authorList>
            <person name="Noh H."/>
        </authorList>
    </citation>
    <scope>NUCLEOTIDE SEQUENCE</scope>
    <source>
        <strain evidence="2">DUCC4014</strain>
    </source>
</reference>
<feature type="compositionally biased region" description="Low complexity" evidence="1">
    <location>
        <begin position="204"/>
        <end position="219"/>
    </location>
</feature>
<dbReference type="RefSeq" id="XP_062630667.1">
    <property type="nucleotide sequence ID" value="XM_062774683.1"/>
</dbReference>
<gene>
    <name evidence="2" type="ORF">LOC62_06G008160</name>
</gene>
<evidence type="ECO:0000313" key="3">
    <source>
        <dbReference type="Proteomes" id="UP000827549"/>
    </source>
</evidence>
<keyword evidence="3" id="KW-1185">Reference proteome</keyword>
<name>A0AAF1BKH2_9TREE</name>
<feature type="compositionally biased region" description="Low complexity" evidence="1">
    <location>
        <begin position="159"/>
        <end position="174"/>
    </location>
</feature>
<feature type="region of interest" description="Disordered" evidence="1">
    <location>
        <begin position="1"/>
        <end position="23"/>
    </location>
</feature>
<accession>A0AAF1BKH2</accession>
<dbReference type="EMBL" id="CP086719">
    <property type="protein sequence ID" value="WOO84641.1"/>
    <property type="molecule type" value="Genomic_DNA"/>
</dbReference>
<feature type="region of interest" description="Disordered" evidence="1">
    <location>
        <begin position="87"/>
        <end position="106"/>
    </location>
</feature>
<dbReference type="Proteomes" id="UP000827549">
    <property type="component" value="Chromosome 6"/>
</dbReference>
<protein>
    <submittedName>
        <fullName evidence="2">Uncharacterized protein</fullName>
    </submittedName>
</protein>
<proteinExistence type="predicted"/>
<evidence type="ECO:0000313" key="2">
    <source>
        <dbReference type="EMBL" id="WOO84641.1"/>
    </source>
</evidence>
<organism evidence="2 3">
    <name type="scientific">Vanrija pseudolonga</name>
    <dbReference type="NCBI Taxonomy" id="143232"/>
    <lineage>
        <taxon>Eukaryota</taxon>
        <taxon>Fungi</taxon>
        <taxon>Dikarya</taxon>
        <taxon>Basidiomycota</taxon>
        <taxon>Agaricomycotina</taxon>
        <taxon>Tremellomycetes</taxon>
        <taxon>Trichosporonales</taxon>
        <taxon>Trichosporonaceae</taxon>
        <taxon>Vanrija</taxon>
    </lineage>
</organism>
<dbReference type="GeneID" id="87811327"/>
<feature type="region of interest" description="Disordered" evidence="1">
    <location>
        <begin position="196"/>
        <end position="250"/>
    </location>
</feature>
<evidence type="ECO:0000256" key="1">
    <source>
        <dbReference type="SAM" id="MobiDB-lite"/>
    </source>
</evidence>
<feature type="region of interest" description="Disordered" evidence="1">
    <location>
        <begin position="112"/>
        <end position="182"/>
    </location>
</feature>